<protein>
    <recommendedName>
        <fullName evidence="9">Discoidin domain-containing protein</fullName>
    </recommendedName>
</protein>
<evidence type="ECO:0000256" key="7">
    <source>
        <dbReference type="ARBA" id="ARBA00023180"/>
    </source>
</evidence>
<comment type="subcellular location">
    <subcellularLocation>
        <location evidence="1">Membrane</location>
        <topology evidence="1">Single-pass type I membrane protein</topology>
    </subcellularLocation>
</comment>
<dbReference type="Gene3D" id="2.60.120.1190">
    <property type="match status" value="1"/>
</dbReference>
<name>A0ABD0Y1C4_9HEMI</name>
<proteinExistence type="predicted"/>
<keyword evidence="6" id="KW-1015">Disulfide bond</keyword>
<dbReference type="Proteomes" id="UP001558652">
    <property type="component" value="Unassembled WGS sequence"/>
</dbReference>
<organism evidence="10 11">
    <name type="scientific">Ranatra chinensis</name>
    <dbReference type="NCBI Taxonomy" id="642074"/>
    <lineage>
        <taxon>Eukaryota</taxon>
        <taxon>Metazoa</taxon>
        <taxon>Ecdysozoa</taxon>
        <taxon>Arthropoda</taxon>
        <taxon>Hexapoda</taxon>
        <taxon>Insecta</taxon>
        <taxon>Pterygota</taxon>
        <taxon>Neoptera</taxon>
        <taxon>Paraneoptera</taxon>
        <taxon>Hemiptera</taxon>
        <taxon>Heteroptera</taxon>
        <taxon>Panheteroptera</taxon>
        <taxon>Nepomorpha</taxon>
        <taxon>Nepidae</taxon>
        <taxon>Ranatrinae</taxon>
        <taxon>Ranatra</taxon>
    </lineage>
</organism>
<keyword evidence="11" id="KW-1185">Reference proteome</keyword>
<evidence type="ECO:0000256" key="6">
    <source>
        <dbReference type="ARBA" id="ARBA00023157"/>
    </source>
</evidence>
<dbReference type="GO" id="GO:0016020">
    <property type="term" value="C:membrane"/>
    <property type="evidence" value="ECO:0007669"/>
    <property type="project" value="UniProtKB-SubCell"/>
</dbReference>
<evidence type="ECO:0000256" key="8">
    <source>
        <dbReference type="SAM" id="MobiDB-lite"/>
    </source>
</evidence>
<feature type="region of interest" description="Disordered" evidence="8">
    <location>
        <begin position="74"/>
        <end position="102"/>
    </location>
</feature>
<keyword evidence="4" id="KW-1133">Transmembrane helix</keyword>
<evidence type="ECO:0000313" key="11">
    <source>
        <dbReference type="Proteomes" id="UP001558652"/>
    </source>
</evidence>
<keyword evidence="2" id="KW-0812">Transmembrane</keyword>
<evidence type="ECO:0000256" key="5">
    <source>
        <dbReference type="ARBA" id="ARBA00023136"/>
    </source>
</evidence>
<feature type="domain" description="Discoidin" evidence="9">
    <location>
        <begin position="16"/>
        <end position="71"/>
    </location>
</feature>
<reference evidence="10 11" key="1">
    <citation type="submission" date="2024-07" db="EMBL/GenBank/DDBJ databases">
        <title>Chromosome-level genome assembly of the water stick insect Ranatra chinensis (Heteroptera: Nepidae).</title>
        <authorList>
            <person name="Liu X."/>
        </authorList>
    </citation>
    <scope>NUCLEOTIDE SEQUENCE [LARGE SCALE GENOMIC DNA]</scope>
    <source>
        <strain evidence="10">Cailab_2021Rc</strain>
        <tissue evidence="10">Muscle</tissue>
    </source>
</reference>
<evidence type="ECO:0000256" key="4">
    <source>
        <dbReference type="ARBA" id="ARBA00022989"/>
    </source>
</evidence>
<keyword evidence="7" id="KW-0325">Glycoprotein</keyword>
<accession>A0ABD0Y1C4</accession>
<evidence type="ECO:0000256" key="1">
    <source>
        <dbReference type="ARBA" id="ARBA00004479"/>
    </source>
</evidence>
<dbReference type="EMBL" id="JBFDAA010000016">
    <property type="protein sequence ID" value="KAL1117279.1"/>
    <property type="molecule type" value="Genomic_DNA"/>
</dbReference>
<comment type="caution">
    <text evidence="10">The sequence shown here is derived from an EMBL/GenBank/DDBJ whole genome shotgun (WGS) entry which is preliminary data.</text>
</comment>
<dbReference type="AlphaFoldDB" id="A0ABD0Y1C4"/>
<keyword evidence="5" id="KW-0472">Membrane</keyword>
<keyword evidence="3" id="KW-0732">Signal</keyword>
<gene>
    <name evidence="10" type="ORF">AAG570_004605</name>
</gene>
<evidence type="ECO:0000313" key="10">
    <source>
        <dbReference type="EMBL" id="KAL1117279.1"/>
    </source>
</evidence>
<evidence type="ECO:0000256" key="3">
    <source>
        <dbReference type="ARBA" id="ARBA00022729"/>
    </source>
</evidence>
<dbReference type="Pfam" id="PF21114">
    <property type="entry name" value="DDR1-2_DS-like"/>
    <property type="match status" value="1"/>
</dbReference>
<sequence length="102" mass="11874">MSDRKHELLETRDPRDHTKDSIKCNGWVGWRNDSFPKKYVELVFEFDTLRNFTLVNIFTNNCFSKDVQATDWSRVPMDPIDGGRMSGIEGMRPITGEESRGF</sequence>
<evidence type="ECO:0000259" key="9">
    <source>
        <dbReference type="Pfam" id="PF21114"/>
    </source>
</evidence>
<evidence type="ECO:0000256" key="2">
    <source>
        <dbReference type="ARBA" id="ARBA00022692"/>
    </source>
</evidence>
<dbReference type="InterPro" id="IPR048525">
    <property type="entry name" value="DDR1-2_DS-like"/>
</dbReference>